<dbReference type="EMBL" id="JBHTJL010000016">
    <property type="protein sequence ID" value="MFD1064112.1"/>
    <property type="molecule type" value="Genomic_DNA"/>
</dbReference>
<accession>A0ABW3N8Y9</accession>
<dbReference type="RefSeq" id="WP_386132145.1">
    <property type="nucleotide sequence ID" value="NZ_JBHTJL010000016.1"/>
</dbReference>
<dbReference type="Proteomes" id="UP001597013">
    <property type="component" value="Unassembled WGS sequence"/>
</dbReference>
<evidence type="ECO:0008006" key="4">
    <source>
        <dbReference type="Google" id="ProtNLM"/>
    </source>
</evidence>
<keyword evidence="3" id="KW-1185">Reference proteome</keyword>
<evidence type="ECO:0000256" key="1">
    <source>
        <dbReference type="SAM" id="Coils"/>
    </source>
</evidence>
<reference evidence="3" key="1">
    <citation type="journal article" date="2019" name="Int. J. Syst. Evol. Microbiol.">
        <title>The Global Catalogue of Microorganisms (GCM) 10K type strain sequencing project: providing services to taxonomists for standard genome sequencing and annotation.</title>
        <authorList>
            <consortium name="The Broad Institute Genomics Platform"/>
            <consortium name="The Broad Institute Genome Sequencing Center for Infectious Disease"/>
            <person name="Wu L."/>
            <person name="Ma J."/>
        </authorList>
    </citation>
    <scope>NUCLEOTIDE SEQUENCE [LARGE SCALE GENOMIC DNA]</scope>
    <source>
        <strain evidence="3">CCUG 62215</strain>
    </source>
</reference>
<protein>
    <recommendedName>
        <fullName evidence="4">Adhesin domain-containing protein</fullName>
    </recommendedName>
</protein>
<proteinExistence type="predicted"/>
<evidence type="ECO:0000313" key="2">
    <source>
        <dbReference type="EMBL" id="MFD1064112.1"/>
    </source>
</evidence>
<name>A0ABW3N8Y9_9FLAO</name>
<keyword evidence="1" id="KW-0175">Coiled coil</keyword>
<sequence length="537" mass="61302">MKNLKLLTLCFITTIGFAQKTELKTSQSAKVNKDVVVELNTNYVEIEIDTWNKDEVEIEAYLESDKLSQDELKKALKSWNLNFDATTDKVVISSNGSRGRGLFPSDNYDDFLKDLEFDLADIPEIPSLKGFPEIPNLANMPKLPSLPEMPEFPELPELPEGVKSITFDYDKYQEEGEKYLSEWSKKYEKQGGKELQKNMEAWARKFAESGYEEKMKKWGEDYGKKFEGKWAKDMEKWGEKFGKNFGKDMEKWGEEFGERFGEDWAKKMEAWGERFGREMEKQAEAMESQREALESQREAIRDKRKGIEKQRKAAILESREARARELEARRDAINNRREAILINRGSNTADTRVKRVIKIKMPKKAKLKLNVRHGELKIATAVHNAKGDLSYTDLLAQNIDGSDTSINVSYSKVLVNDWRNGTLSLKYVDNAVLKSVQSLTINSNSSNIGIDNLSGNNIIDGSFGELTISNILDTFNNLNIVLENSDAWVKLPNVDYSLMFRGERSKYNNEVIKTKTVNGTSGKSIIINAKYSTVNTN</sequence>
<feature type="coiled-coil region" evidence="1">
    <location>
        <begin position="276"/>
        <end position="343"/>
    </location>
</feature>
<comment type="caution">
    <text evidence="2">The sequence shown here is derived from an EMBL/GenBank/DDBJ whole genome shotgun (WGS) entry which is preliminary data.</text>
</comment>
<gene>
    <name evidence="2" type="ORF">ACFQ1Q_12715</name>
</gene>
<evidence type="ECO:0000313" key="3">
    <source>
        <dbReference type="Proteomes" id="UP001597013"/>
    </source>
</evidence>
<organism evidence="2 3">
    <name type="scientific">Winogradskyella litorisediminis</name>
    <dbReference type="NCBI Taxonomy" id="1156618"/>
    <lineage>
        <taxon>Bacteria</taxon>
        <taxon>Pseudomonadati</taxon>
        <taxon>Bacteroidota</taxon>
        <taxon>Flavobacteriia</taxon>
        <taxon>Flavobacteriales</taxon>
        <taxon>Flavobacteriaceae</taxon>
        <taxon>Winogradskyella</taxon>
    </lineage>
</organism>